<keyword evidence="1" id="KW-0472">Membrane</keyword>
<reference evidence="3" key="1">
    <citation type="submission" date="2016-10" db="EMBL/GenBank/DDBJ databases">
        <authorList>
            <person name="Varghese N."/>
            <person name="Submissions S."/>
        </authorList>
    </citation>
    <scope>NUCLEOTIDE SEQUENCE [LARGE SCALE GENOMIC DNA]</scope>
    <source>
        <strain evidence="3">CGMCC 1.6199</strain>
    </source>
</reference>
<feature type="transmembrane region" description="Helical" evidence="1">
    <location>
        <begin position="6"/>
        <end position="26"/>
    </location>
</feature>
<keyword evidence="1" id="KW-1133">Transmembrane helix</keyword>
<name>A0A1G9NKB5_9BACI</name>
<evidence type="ECO:0008006" key="4">
    <source>
        <dbReference type="Google" id="ProtNLM"/>
    </source>
</evidence>
<evidence type="ECO:0000256" key="1">
    <source>
        <dbReference type="SAM" id="Phobius"/>
    </source>
</evidence>
<feature type="transmembrane region" description="Helical" evidence="1">
    <location>
        <begin position="33"/>
        <end position="53"/>
    </location>
</feature>
<feature type="transmembrane region" description="Helical" evidence="1">
    <location>
        <begin position="87"/>
        <end position="104"/>
    </location>
</feature>
<dbReference type="STRING" id="482461.SAMN05216244_1046"/>
<evidence type="ECO:0000313" key="2">
    <source>
        <dbReference type="EMBL" id="SDL87042.1"/>
    </source>
</evidence>
<dbReference type="EMBL" id="FNHF01000001">
    <property type="protein sequence ID" value="SDL87042.1"/>
    <property type="molecule type" value="Genomic_DNA"/>
</dbReference>
<feature type="transmembrane region" description="Helical" evidence="1">
    <location>
        <begin position="173"/>
        <end position="194"/>
    </location>
</feature>
<evidence type="ECO:0000313" key="3">
    <source>
        <dbReference type="Proteomes" id="UP000182347"/>
    </source>
</evidence>
<dbReference type="AlphaFoldDB" id="A0A1G9NKB5"/>
<dbReference type="OrthoDB" id="2813114at2"/>
<feature type="transmembrane region" description="Helical" evidence="1">
    <location>
        <begin position="260"/>
        <end position="277"/>
    </location>
</feature>
<keyword evidence="1" id="KW-0812">Transmembrane</keyword>
<keyword evidence="3" id="KW-1185">Reference proteome</keyword>
<feature type="transmembrane region" description="Helical" evidence="1">
    <location>
        <begin position="206"/>
        <end position="225"/>
    </location>
</feature>
<dbReference type="RefSeq" id="WP_074597762.1">
    <property type="nucleotide sequence ID" value="NZ_FNHF01000001.1"/>
</dbReference>
<feature type="transmembrane region" description="Helical" evidence="1">
    <location>
        <begin position="331"/>
        <end position="352"/>
    </location>
</feature>
<dbReference type="Proteomes" id="UP000182347">
    <property type="component" value="Unassembled WGS sequence"/>
</dbReference>
<feature type="transmembrane region" description="Helical" evidence="1">
    <location>
        <begin position="127"/>
        <end position="153"/>
    </location>
</feature>
<feature type="transmembrane region" description="Helical" evidence="1">
    <location>
        <begin position="283"/>
        <end position="303"/>
    </location>
</feature>
<gene>
    <name evidence="2" type="ORF">SAMN05216244_1046</name>
</gene>
<proteinExistence type="predicted"/>
<feature type="transmembrane region" description="Helical" evidence="1">
    <location>
        <begin position="364"/>
        <end position="395"/>
    </location>
</feature>
<feature type="transmembrane region" description="Helical" evidence="1">
    <location>
        <begin position="451"/>
        <end position="470"/>
    </location>
</feature>
<feature type="transmembrane region" description="Helical" evidence="1">
    <location>
        <begin position="407"/>
        <end position="431"/>
    </location>
</feature>
<organism evidence="2 3">
    <name type="scientific">Sediminibacillus halophilus</name>
    <dbReference type="NCBI Taxonomy" id="482461"/>
    <lineage>
        <taxon>Bacteria</taxon>
        <taxon>Bacillati</taxon>
        <taxon>Bacillota</taxon>
        <taxon>Bacilli</taxon>
        <taxon>Bacillales</taxon>
        <taxon>Bacillaceae</taxon>
        <taxon>Sediminibacillus</taxon>
    </lineage>
</organism>
<sequence>MKSIAASGFAAAVLIYAVMHYVTFLTPSYAGEWILSVAGIAAVLFAALILPLRSFTVPLFLLAVATSIQLASGGSFLSFLLEGIIQMRSLIALLLIVPVIGWILREEPYIDSIMNAAHHFLDTSRKFYFGIMLVNQLIAYFLLFGCIPMMYQFIHAFLRDKTGEAWEYFKGTALLRSFALTTLWVVSIPSFAFAVDHLDASLGGTIAQGLMISLAGTGLAVWFAARKEKQYGINFTAGIKSEIDRLVKSNEQENHTRKHVLEFAILFVSLFTTIFLLHIFLGWGLLIVIPPVIIVWTCGYFILKKRIGSLIGQAKQYFGVDMKYKSQQFSLLLAAGMLIYAVNQSGIGNYLVEGLFYLEDAVPFMNFLVILPFTTILLGFLGLGPLTVIVLVAGILQHVDMPYPPELVVLSLTSGSVISVLLSPVILPIIILSATNGLSILKNGFRFNLGYSIVFYFMVQAYIQFMWYVVY</sequence>
<protein>
    <recommendedName>
        <fullName evidence="4">DUF401 family protein</fullName>
    </recommendedName>
</protein>
<feature type="transmembrane region" description="Helical" evidence="1">
    <location>
        <begin position="59"/>
        <end position="80"/>
    </location>
</feature>
<accession>A0A1G9NKB5</accession>